<protein>
    <submittedName>
        <fullName evidence="5">Thioredoxin</fullName>
    </submittedName>
</protein>
<feature type="domain" description="Thioredoxin" evidence="4">
    <location>
        <begin position="19"/>
        <end position="148"/>
    </location>
</feature>
<dbReference type="PANTHER" id="PTHR45663:SF11">
    <property type="entry name" value="GEO12009P1"/>
    <property type="match status" value="1"/>
</dbReference>
<evidence type="ECO:0000256" key="1">
    <source>
        <dbReference type="ARBA" id="ARBA00022448"/>
    </source>
</evidence>
<dbReference type="KEGG" id="pdl:Pyrde_1384"/>
<evidence type="ECO:0000313" key="6">
    <source>
        <dbReference type="Proteomes" id="UP000058613"/>
    </source>
</evidence>
<evidence type="ECO:0000256" key="2">
    <source>
        <dbReference type="ARBA" id="ARBA00022982"/>
    </source>
</evidence>
<evidence type="ECO:0000259" key="4">
    <source>
        <dbReference type="PROSITE" id="PS51352"/>
    </source>
</evidence>
<keyword evidence="1" id="KW-0813">Transport</keyword>
<dbReference type="InterPro" id="IPR013766">
    <property type="entry name" value="Thioredoxin_domain"/>
</dbReference>
<dbReference type="EMBL" id="CP013011">
    <property type="protein sequence ID" value="ALL01430.1"/>
    <property type="molecule type" value="Genomic_DNA"/>
</dbReference>
<keyword evidence="3" id="KW-1015">Disulfide bond</keyword>
<dbReference type="STRING" id="1273541.Pyrde_1384"/>
<dbReference type="GO" id="GO:0005737">
    <property type="term" value="C:cytoplasm"/>
    <property type="evidence" value="ECO:0007669"/>
    <property type="project" value="TreeGrafter"/>
</dbReference>
<evidence type="ECO:0000256" key="3">
    <source>
        <dbReference type="ARBA" id="ARBA00023157"/>
    </source>
</evidence>
<dbReference type="AlphaFoldDB" id="A0A0P0N538"/>
<evidence type="ECO:0000313" key="5">
    <source>
        <dbReference type="EMBL" id="ALL01430.1"/>
    </source>
</evidence>
<keyword evidence="2" id="KW-0249">Electron transport</keyword>
<dbReference type="Gene3D" id="3.40.30.10">
    <property type="entry name" value="Glutaredoxin"/>
    <property type="match status" value="1"/>
</dbReference>
<dbReference type="Proteomes" id="UP000058613">
    <property type="component" value="Chromosome"/>
</dbReference>
<dbReference type="CDD" id="cd02947">
    <property type="entry name" value="TRX_family"/>
    <property type="match status" value="1"/>
</dbReference>
<reference evidence="5 6" key="1">
    <citation type="submission" date="2015-10" db="EMBL/GenBank/DDBJ databases">
        <title>Complete genome sequence of hyperthermophilic archaeon Pyrodictium delaneyi Su06.</title>
        <authorList>
            <person name="Jung J.-H."/>
            <person name="Lin J."/>
            <person name="Holden J.F."/>
            <person name="Park C.-S."/>
        </authorList>
    </citation>
    <scope>NUCLEOTIDE SEQUENCE [LARGE SCALE GENOMIC DNA]</scope>
    <source>
        <strain evidence="5 6">Su06</strain>
    </source>
</reference>
<dbReference type="SUPFAM" id="SSF52833">
    <property type="entry name" value="Thioredoxin-like"/>
    <property type="match status" value="1"/>
</dbReference>
<dbReference type="GO" id="GO:0015035">
    <property type="term" value="F:protein-disulfide reductase activity"/>
    <property type="evidence" value="ECO:0007669"/>
    <property type="project" value="TreeGrafter"/>
</dbReference>
<gene>
    <name evidence="5" type="ORF">Pyrde_1384</name>
</gene>
<proteinExistence type="predicted"/>
<dbReference type="PANTHER" id="PTHR45663">
    <property type="entry name" value="GEO12009P1"/>
    <property type="match status" value="1"/>
</dbReference>
<accession>A0A0P0N538</accession>
<sequence length="150" mass="17177">MMEQEDKELEKLIEDMVRRMIAKPAIEEDSQRGEGEEHPVKLVLDDRELEKIVCSKPVAIVLFTSPGCPACHAYRPIFYHYAGEARRRYGDKVEFVEADVYHVYDKAVELGISATPTTVVFRHCRPVDGFVGMVDEETLAEMVEPYIREA</sequence>
<dbReference type="Pfam" id="PF00085">
    <property type="entry name" value="Thioredoxin"/>
    <property type="match status" value="1"/>
</dbReference>
<dbReference type="InterPro" id="IPR036249">
    <property type="entry name" value="Thioredoxin-like_sf"/>
</dbReference>
<dbReference type="InterPro" id="IPR017937">
    <property type="entry name" value="Thioredoxin_CS"/>
</dbReference>
<dbReference type="PROSITE" id="PS00194">
    <property type="entry name" value="THIOREDOXIN_1"/>
    <property type="match status" value="1"/>
</dbReference>
<dbReference type="PROSITE" id="PS51352">
    <property type="entry name" value="THIOREDOXIN_2"/>
    <property type="match status" value="1"/>
</dbReference>
<organism evidence="5 6">
    <name type="scientific">Pyrodictium delaneyi</name>
    <dbReference type="NCBI Taxonomy" id="1273541"/>
    <lineage>
        <taxon>Archaea</taxon>
        <taxon>Thermoproteota</taxon>
        <taxon>Thermoprotei</taxon>
        <taxon>Desulfurococcales</taxon>
        <taxon>Pyrodictiaceae</taxon>
        <taxon>Pyrodictium</taxon>
    </lineage>
</organism>
<name>A0A0P0N538_9CREN</name>